<evidence type="ECO:0000256" key="7">
    <source>
        <dbReference type="PROSITE-ProRule" id="PRU10141"/>
    </source>
</evidence>
<evidence type="ECO:0000259" key="10">
    <source>
        <dbReference type="PROSITE" id="PS51285"/>
    </source>
</evidence>
<feature type="domain" description="C2" evidence="8">
    <location>
        <begin position="18"/>
        <end position="168"/>
    </location>
</feature>
<sequence>MTDPASVALSLSNLSLNADETIHAAETKDWDSSPAIGRLHFKIIEARNLFLPTTAESKPAKRPYCVVDFDKSQFVSREAIATNILGPEEAALANQADSQSHVGQDRSSEDGTWMCPIWKHEGSFDVPGPNLELAISVWDRCEGSGEIFLGQLIVVPPLHHGKIYDHWFRLSARQANEKISGDIRLQLMFKSLESKALCAEDFTTLKLVGKGSFGKVVLVKKKDTGRVYAMKILSKKHIVERQEITHTIAERNVLIRAARSPFLVGMKFSFQTPEKLFLVTDYMNGGELFYHLQREGVFSEQQAKFYTCELTCALEFLHKQNIVYRDLKPENVLFDSNGHITLTDFGLCKENFGHDDKTNTFCGTAAYLAPEILLGEGYGQSVDWWALGILFYEMVTGLPPFYSENVNLMYKKILHNQLLFPIGTLKEAESFIRALLDRNPLTRLGSGPMGALEIKQHPYLSNVDWARLEKKGVTPPFKPLVESETDTSNFDPFFTEDPNGVAPSLPNNGSVPLSDTMQENFRGFTFEANGLSGSVQSSVGRF</sequence>
<evidence type="ECO:0000256" key="2">
    <source>
        <dbReference type="ARBA" id="ARBA00022553"/>
    </source>
</evidence>
<dbReference type="CDD" id="cd11651">
    <property type="entry name" value="YPK1_N_like"/>
    <property type="match status" value="1"/>
</dbReference>
<dbReference type="Pfam" id="PF00168">
    <property type="entry name" value="C2"/>
    <property type="match status" value="1"/>
</dbReference>
<dbReference type="PANTHER" id="PTHR24351">
    <property type="entry name" value="RIBOSOMAL PROTEIN S6 KINASE"/>
    <property type="match status" value="1"/>
</dbReference>
<dbReference type="Gene3D" id="2.60.40.150">
    <property type="entry name" value="C2 domain"/>
    <property type="match status" value="1"/>
</dbReference>
<dbReference type="Pfam" id="PF00069">
    <property type="entry name" value="Pkinase"/>
    <property type="match status" value="1"/>
</dbReference>
<dbReference type="AlphaFoldDB" id="A0A507FKA8"/>
<feature type="domain" description="Protein kinase" evidence="9">
    <location>
        <begin position="202"/>
        <end position="460"/>
    </location>
</feature>
<keyword evidence="3" id="KW-0808">Transferase</keyword>
<dbReference type="InterPro" id="IPR017441">
    <property type="entry name" value="Protein_kinase_ATP_BS"/>
</dbReference>
<dbReference type="SMART" id="SM00133">
    <property type="entry name" value="S_TK_X"/>
    <property type="match status" value="1"/>
</dbReference>
<protein>
    <recommendedName>
        <fullName evidence="13">Non-specific serine/threonine protein kinase</fullName>
    </recommendedName>
</protein>
<dbReference type="SMART" id="SM00220">
    <property type="entry name" value="S_TKc"/>
    <property type="match status" value="1"/>
</dbReference>
<evidence type="ECO:0000313" key="12">
    <source>
        <dbReference type="Proteomes" id="UP000320333"/>
    </source>
</evidence>
<gene>
    <name evidence="11" type="ORF">CcCBS67573_g02030</name>
</gene>
<keyword evidence="4 7" id="KW-0547">Nucleotide-binding</keyword>
<evidence type="ECO:0008006" key="13">
    <source>
        <dbReference type="Google" id="ProtNLM"/>
    </source>
</evidence>
<dbReference type="SUPFAM" id="SSF56112">
    <property type="entry name" value="Protein kinase-like (PK-like)"/>
    <property type="match status" value="1"/>
</dbReference>
<evidence type="ECO:0000256" key="6">
    <source>
        <dbReference type="ARBA" id="ARBA00022840"/>
    </source>
</evidence>
<dbReference type="OrthoDB" id="63267at2759"/>
<dbReference type="Gene3D" id="3.30.200.20">
    <property type="entry name" value="Phosphorylase Kinase, domain 1"/>
    <property type="match status" value="1"/>
</dbReference>
<dbReference type="EMBL" id="QEAP01000039">
    <property type="protein sequence ID" value="TPX76703.1"/>
    <property type="molecule type" value="Genomic_DNA"/>
</dbReference>
<dbReference type="FunFam" id="3.30.200.20:FF:000103">
    <property type="entry name" value="Protein kinase C"/>
    <property type="match status" value="1"/>
</dbReference>
<dbReference type="PROSITE" id="PS50004">
    <property type="entry name" value="C2"/>
    <property type="match status" value="1"/>
</dbReference>
<dbReference type="FunFam" id="1.10.510.10:FF:000008">
    <property type="entry name" value="Non-specific serine/threonine protein kinase"/>
    <property type="match status" value="1"/>
</dbReference>
<keyword evidence="12" id="KW-1185">Reference proteome</keyword>
<reference evidence="11 12" key="1">
    <citation type="journal article" date="2019" name="Sci. Rep.">
        <title>Comparative genomics of chytrid fungi reveal insights into the obligate biotrophic and pathogenic lifestyle of Synchytrium endobioticum.</title>
        <authorList>
            <person name="van de Vossenberg B.T.L.H."/>
            <person name="Warris S."/>
            <person name="Nguyen H.D.T."/>
            <person name="van Gent-Pelzer M.P.E."/>
            <person name="Joly D.L."/>
            <person name="van de Geest H.C."/>
            <person name="Bonants P.J.M."/>
            <person name="Smith D.S."/>
            <person name="Levesque C.A."/>
            <person name="van der Lee T.A.J."/>
        </authorList>
    </citation>
    <scope>NUCLEOTIDE SEQUENCE [LARGE SCALE GENOMIC DNA]</scope>
    <source>
        <strain evidence="11 12">CBS 675.73</strain>
    </source>
</reference>
<keyword evidence="6 7" id="KW-0067">ATP-binding</keyword>
<keyword evidence="1" id="KW-0723">Serine/threonine-protein kinase</keyword>
<dbReference type="InterPro" id="IPR000719">
    <property type="entry name" value="Prot_kinase_dom"/>
</dbReference>
<organism evidence="11 12">
    <name type="scientific">Chytriomyces confervae</name>
    <dbReference type="NCBI Taxonomy" id="246404"/>
    <lineage>
        <taxon>Eukaryota</taxon>
        <taxon>Fungi</taxon>
        <taxon>Fungi incertae sedis</taxon>
        <taxon>Chytridiomycota</taxon>
        <taxon>Chytridiomycota incertae sedis</taxon>
        <taxon>Chytridiomycetes</taxon>
        <taxon>Chytridiales</taxon>
        <taxon>Chytriomycetaceae</taxon>
        <taxon>Chytriomyces</taxon>
    </lineage>
</organism>
<evidence type="ECO:0000256" key="3">
    <source>
        <dbReference type="ARBA" id="ARBA00022679"/>
    </source>
</evidence>
<name>A0A507FKA8_9FUNG</name>
<feature type="binding site" evidence="7">
    <location>
        <position position="231"/>
    </location>
    <ligand>
        <name>ATP</name>
        <dbReference type="ChEBI" id="CHEBI:30616"/>
    </ligand>
</feature>
<keyword evidence="5" id="KW-0418">Kinase</keyword>
<evidence type="ECO:0000259" key="9">
    <source>
        <dbReference type="PROSITE" id="PS50011"/>
    </source>
</evidence>
<feature type="domain" description="AGC-kinase C-terminal" evidence="10">
    <location>
        <begin position="461"/>
        <end position="536"/>
    </location>
</feature>
<dbReference type="PROSITE" id="PS50011">
    <property type="entry name" value="PROTEIN_KINASE_DOM"/>
    <property type="match status" value="1"/>
</dbReference>
<dbReference type="InterPro" id="IPR000008">
    <property type="entry name" value="C2_dom"/>
</dbReference>
<dbReference type="Proteomes" id="UP000320333">
    <property type="component" value="Unassembled WGS sequence"/>
</dbReference>
<dbReference type="PROSITE" id="PS51285">
    <property type="entry name" value="AGC_KINASE_CTER"/>
    <property type="match status" value="1"/>
</dbReference>
<dbReference type="GO" id="GO:0004674">
    <property type="term" value="F:protein serine/threonine kinase activity"/>
    <property type="evidence" value="ECO:0007669"/>
    <property type="project" value="UniProtKB-KW"/>
</dbReference>
<dbReference type="InterPro" id="IPR017892">
    <property type="entry name" value="Pkinase_C"/>
</dbReference>
<dbReference type="STRING" id="246404.A0A507FKA8"/>
<dbReference type="SMART" id="SM00239">
    <property type="entry name" value="C2"/>
    <property type="match status" value="1"/>
</dbReference>
<accession>A0A507FKA8</accession>
<dbReference type="PROSITE" id="PS00107">
    <property type="entry name" value="PROTEIN_KINASE_ATP"/>
    <property type="match status" value="1"/>
</dbReference>
<dbReference type="InterPro" id="IPR035892">
    <property type="entry name" value="C2_domain_sf"/>
</dbReference>
<dbReference type="InterPro" id="IPR000961">
    <property type="entry name" value="AGC-kinase_C"/>
</dbReference>
<dbReference type="InterPro" id="IPR011009">
    <property type="entry name" value="Kinase-like_dom_sf"/>
</dbReference>
<dbReference type="GO" id="GO:0005524">
    <property type="term" value="F:ATP binding"/>
    <property type="evidence" value="ECO:0007669"/>
    <property type="project" value="UniProtKB-UniRule"/>
</dbReference>
<evidence type="ECO:0000313" key="11">
    <source>
        <dbReference type="EMBL" id="TPX76703.1"/>
    </source>
</evidence>
<evidence type="ECO:0000256" key="5">
    <source>
        <dbReference type="ARBA" id="ARBA00022777"/>
    </source>
</evidence>
<evidence type="ECO:0000259" key="8">
    <source>
        <dbReference type="PROSITE" id="PS50004"/>
    </source>
</evidence>
<comment type="caution">
    <text evidence="11">The sequence shown here is derived from an EMBL/GenBank/DDBJ whole genome shotgun (WGS) entry which is preliminary data.</text>
</comment>
<keyword evidence="2" id="KW-0597">Phosphoprotein</keyword>
<evidence type="ECO:0000256" key="4">
    <source>
        <dbReference type="ARBA" id="ARBA00022741"/>
    </source>
</evidence>
<dbReference type="InterPro" id="IPR008271">
    <property type="entry name" value="Ser/Thr_kinase_AS"/>
</dbReference>
<evidence type="ECO:0000256" key="1">
    <source>
        <dbReference type="ARBA" id="ARBA00022527"/>
    </source>
</evidence>
<dbReference type="Pfam" id="PF00433">
    <property type="entry name" value="Pkinase_C"/>
    <property type="match status" value="1"/>
</dbReference>
<dbReference type="PROSITE" id="PS00108">
    <property type="entry name" value="PROTEIN_KINASE_ST"/>
    <property type="match status" value="1"/>
</dbReference>
<dbReference type="Gene3D" id="1.10.510.10">
    <property type="entry name" value="Transferase(Phosphotransferase) domain 1"/>
    <property type="match status" value="1"/>
</dbReference>
<dbReference type="SUPFAM" id="SSF49562">
    <property type="entry name" value="C2 domain (Calcium/lipid-binding domain, CaLB)"/>
    <property type="match status" value="1"/>
</dbReference>
<proteinExistence type="predicted"/>